<evidence type="ECO:0000256" key="2">
    <source>
        <dbReference type="ARBA" id="ARBA00010916"/>
    </source>
</evidence>
<feature type="compositionally biased region" description="Polar residues" evidence="12">
    <location>
        <begin position="82"/>
        <end position="100"/>
    </location>
</feature>
<dbReference type="InParanoid" id="E4WR34"/>
<evidence type="ECO:0000256" key="7">
    <source>
        <dbReference type="ARBA" id="ARBA00023163"/>
    </source>
</evidence>
<evidence type="ECO:0000256" key="10">
    <source>
        <dbReference type="ARBA" id="ARBA00046129"/>
    </source>
</evidence>
<evidence type="ECO:0000256" key="5">
    <source>
        <dbReference type="ARBA" id="ARBA00023015"/>
    </source>
</evidence>
<keyword evidence="14" id="KW-1185">Reference proteome</keyword>
<dbReference type="GO" id="GO:0005634">
    <property type="term" value="C:nucleus"/>
    <property type="evidence" value="ECO:0007669"/>
    <property type="project" value="UniProtKB-SubCell"/>
</dbReference>
<dbReference type="AlphaFoldDB" id="E4WR34"/>
<evidence type="ECO:0000256" key="11">
    <source>
        <dbReference type="RuleBase" id="RU368022"/>
    </source>
</evidence>
<dbReference type="PANTHER" id="PTHR13476">
    <property type="entry name" value="CHROMATIN MODIFICATION-RELATED PROTEIN MEAF6"/>
    <property type="match status" value="1"/>
</dbReference>
<feature type="compositionally biased region" description="Basic and acidic residues" evidence="12">
    <location>
        <begin position="65"/>
        <end position="81"/>
    </location>
</feature>
<comment type="function">
    <text evidence="10">Component of the NuA4 histone acetyltransferase complex which is involved in transcriptional activation of select genes principally by acetylation of nucleosomal histone H4 and H2A. This modification may both alter nucleosome - DNA interactions and promote interaction of the modified histones with other proteins which positively regulate transcription. Component of HBO1 complexes, which specifically mediate acetylation of histone H3 at 'Lys-14' (H3K14ac), and have reduced activity toward histone H4. Component of the MOZ/MORF complex which has a histone H3 acetyltransferase activity.</text>
</comment>
<evidence type="ECO:0000313" key="14">
    <source>
        <dbReference type="Proteomes" id="UP000001307"/>
    </source>
</evidence>
<keyword evidence="8" id="KW-0539">Nucleus</keyword>
<comment type="subcellular location">
    <subcellularLocation>
        <location evidence="1">Nucleus</location>
    </subcellularLocation>
</comment>
<dbReference type="GO" id="GO:0006325">
    <property type="term" value="P:chromatin organization"/>
    <property type="evidence" value="ECO:0007669"/>
    <property type="project" value="UniProtKB-KW"/>
</dbReference>
<dbReference type="GO" id="GO:0000123">
    <property type="term" value="C:histone acetyltransferase complex"/>
    <property type="evidence" value="ECO:0007669"/>
    <property type="project" value="InterPro"/>
</dbReference>
<accession>E4WR34</accession>
<evidence type="ECO:0000256" key="4">
    <source>
        <dbReference type="ARBA" id="ARBA00022853"/>
    </source>
</evidence>
<evidence type="ECO:0000256" key="1">
    <source>
        <dbReference type="ARBA" id="ARBA00004123"/>
    </source>
</evidence>
<dbReference type="Pfam" id="PF09340">
    <property type="entry name" value="NuA4"/>
    <property type="match status" value="1"/>
</dbReference>
<evidence type="ECO:0000256" key="8">
    <source>
        <dbReference type="ARBA" id="ARBA00023242"/>
    </source>
</evidence>
<sequence length="100" mass="11285">MPQIVDTEKIEAELVEEVESVRSQLKKLESQIFDFEGSYLRETLAYGNAVKGWSAEGFKKAEVDQAANKKTEVKPNRKDRIFSNSSATSEHLFESTSPTK</sequence>
<dbReference type="Proteomes" id="UP000001307">
    <property type="component" value="Unassembled WGS sequence"/>
</dbReference>
<evidence type="ECO:0000256" key="12">
    <source>
        <dbReference type="SAM" id="MobiDB-lite"/>
    </source>
</evidence>
<proteinExistence type="inferred from homology"/>
<keyword evidence="7 11" id="KW-0804">Transcription</keyword>
<gene>
    <name evidence="13" type="ORF">GSOID_T00000206001</name>
</gene>
<keyword evidence="5 11" id="KW-0805">Transcription regulation</keyword>
<name>E4WR34_OIKDI</name>
<feature type="region of interest" description="Disordered" evidence="12">
    <location>
        <begin position="65"/>
        <end position="100"/>
    </location>
</feature>
<keyword evidence="6" id="KW-0175">Coiled coil</keyword>
<reference evidence="13" key="1">
    <citation type="journal article" date="2010" name="Science">
        <title>Plasticity of animal genome architecture unmasked by rapid evolution of a pelagic tunicate.</title>
        <authorList>
            <person name="Denoeud F."/>
            <person name="Henriet S."/>
            <person name="Mungpakdee S."/>
            <person name="Aury J.M."/>
            <person name="Da Silva C."/>
            <person name="Brinkmann H."/>
            <person name="Mikhaleva J."/>
            <person name="Olsen L.C."/>
            <person name="Jubin C."/>
            <person name="Canestro C."/>
            <person name="Bouquet J.M."/>
            <person name="Danks G."/>
            <person name="Poulain J."/>
            <person name="Campsteijn C."/>
            <person name="Adamski M."/>
            <person name="Cross I."/>
            <person name="Yadetie F."/>
            <person name="Muffato M."/>
            <person name="Louis A."/>
            <person name="Butcher S."/>
            <person name="Tsagkogeorga G."/>
            <person name="Konrad A."/>
            <person name="Singh S."/>
            <person name="Jensen M.F."/>
            <person name="Cong E.H."/>
            <person name="Eikeseth-Otteraa H."/>
            <person name="Noel B."/>
            <person name="Anthouard V."/>
            <person name="Porcel B.M."/>
            <person name="Kachouri-Lafond R."/>
            <person name="Nishino A."/>
            <person name="Ugolini M."/>
            <person name="Chourrout P."/>
            <person name="Nishida H."/>
            <person name="Aasland R."/>
            <person name="Huzurbazar S."/>
            <person name="Westhof E."/>
            <person name="Delsuc F."/>
            <person name="Lehrach H."/>
            <person name="Reinhardt R."/>
            <person name="Weissenbach J."/>
            <person name="Roy S.W."/>
            <person name="Artiguenave F."/>
            <person name="Postlethwait J.H."/>
            <person name="Manak J.R."/>
            <person name="Thompson E.M."/>
            <person name="Jaillon O."/>
            <person name="Du Pasquier L."/>
            <person name="Boudinot P."/>
            <person name="Liberles D.A."/>
            <person name="Volff J.N."/>
            <person name="Philippe H."/>
            <person name="Lenhard B."/>
            <person name="Roest Crollius H."/>
            <person name="Wincker P."/>
            <person name="Chourrout D."/>
        </authorList>
    </citation>
    <scope>NUCLEOTIDE SEQUENCE [LARGE SCALE GENOMIC DNA]</scope>
</reference>
<organism evidence="13">
    <name type="scientific">Oikopleura dioica</name>
    <name type="common">Tunicate</name>
    <dbReference type="NCBI Taxonomy" id="34765"/>
    <lineage>
        <taxon>Eukaryota</taxon>
        <taxon>Metazoa</taxon>
        <taxon>Chordata</taxon>
        <taxon>Tunicata</taxon>
        <taxon>Appendicularia</taxon>
        <taxon>Copelata</taxon>
        <taxon>Oikopleuridae</taxon>
        <taxon>Oikopleura</taxon>
    </lineage>
</organism>
<keyword evidence="4" id="KW-0156">Chromatin regulator</keyword>
<comment type="similarity">
    <text evidence="2 11">Belongs to the EAF6 family.</text>
</comment>
<evidence type="ECO:0000313" key="13">
    <source>
        <dbReference type="EMBL" id="CBY20220.1"/>
    </source>
</evidence>
<protein>
    <recommendedName>
        <fullName evidence="3">Chromatin modification-related protein MEAF6</fullName>
    </recommendedName>
    <alternativeName>
        <fullName evidence="9">Esa1-associated factor 6 homolog</fullName>
    </alternativeName>
</protein>
<dbReference type="InterPro" id="IPR015418">
    <property type="entry name" value="Eaf6"/>
</dbReference>
<dbReference type="EMBL" id="FN653015">
    <property type="protein sequence ID" value="CBY20220.1"/>
    <property type="molecule type" value="Genomic_DNA"/>
</dbReference>
<evidence type="ECO:0000256" key="6">
    <source>
        <dbReference type="ARBA" id="ARBA00023054"/>
    </source>
</evidence>
<evidence type="ECO:0000256" key="3">
    <source>
        <dbReference type="ARBA" id="ARBA00019141"/>
    </source>
</evidence>
<dbReference type="OrthoDB" id="440324at2759"/>
<evidence type="ECO:0000256" key="9">
    <source>
        <dbReference type="ARBA" id="ARBA00031748"/>
    </source>
</evidence>